<sequence>MKINNRTYHPLNYLKAGGLKSVRIANSDKIADPTSPTFYNTFNKCIPHFNKDIHLVSSTFYESATATMSKMLDLYNDSKDDTPISGTFIVNDAKMFKNMAMMVYIDPLTKEMTLFCFTLEGILVSFFFRTEKGITDWKSKEFDKIEHEVLKKYISEWNNTCWAVAITLCYFKRYAQVETINLPPNKKVKIFHTNYVNETNLSITHLDSKWFNNLVKSDAFKVRGHFRFQPKKKDGEWTKELIWINDFMKEGYTSPAKILKNQ</sequence>
<accession>A0A9X1PIE8</accession>
<dbReference type="EMBL" id="JAJTTC010000001">
    <property type="protein sequence ID" value="MCF0059931.1"/>
    <property type="molecule type" value="Genomic_DNA"/>
</dbReference>
<evidence type="ECO:0000313" key="1">
    <source>
        <dbReference type="EMBL" id="MCF0059931.1"/>
    </source>
</evidence>
<keyword evidence="2" id="KW-1185">Reference proteome</keyword>
<protein>
    <submittedName>
        <fullName evidence="1">Uncharacterized protein</fullName>
    </submittedName>
</protein>
<dbReference type="AlphaFoldDB" id="A0A9X1PIE8"/>
<evidence type="ECO:0000313" key="2">
    <source>
        <dbReference type="Proteomes" id="UP001139000"/>
    </source>
</evidence>
<organism evidence="1 2">
    <name type="scientific">Dyadobacter chenwenxiniae</name>
    <dbReference type="NCBI Taxonomy" id="2906456"/>
    <lineage>
        <taxon>Bacteria</taxon>
        <taxon>Pseudomonadati</taxon>
        <taxon>Bacteroidota</taxon>
        <taxon>Cytophagia</taxon>
        <taxon>Cytophagales</taxon>
        <taxon>Spirosomataceae</taxon>
        <taxon>Dyadobacter</taxon>
    </lineage>
</organism>
<dbReference type="RefSeq" id="WP_234652232.1">
    <property type="nucleotide sequence ID" value="NZ_CP094997.1"/>
</dbReference>
<name>A0A9X1PIE8_9BACT</name>
<gene>
    <name evidence="1" type="ORF">LXM26_00390</name>
</gene>
<dbReference type="Proteomes" id="UP001139000">
    <property type="component" value="Unassembled WGS sequence"/>
</dbReference>
<proteinExistence type="predicted"/>
<comment type="caution">
    <text evidence="1">The sequence shown here is derived from an EMBL/GenBank/DDBJ whole genome shotgun (WGS) entry which is preliminary data.</text>
</comment>
<reference evidence="1" key="1">
    <citation type="submission" date="2021-12" db="EMBL/GenBank/DDBJ databases">
        <title>Novel species in genus Dyadobacter.</title>
        <authorList>
            <person name="Ma C."/>
        </authorList>
    </citation>
    <scope>NUCLEOTIDE SEQUENCE</scope>
    <source>
        <strain evidence="1">LJ419</strain>
    </source>
</reference>